<reference evidence="1" key="1">
    <citation type="journal article" date="2020" name="Nature">
        <title>Giant virus diversity and host interactions through global metagenomics.</title>
        <authorList>
            <person name="Schulz F."/>
            <person name="Roux S."/>
            <person name="Paez-Espino D."/>
            <person name="Jungbluth S."/>
            <person name="Walsh D.A."/>
            <person name="Denef V.J."/>
            <person name="McMahon K.D."/>
            <person name="Konstantinidis K.T."/>
            <person name="Eloe-Fadrosh E.A."/>
            <person name="Kyrpides N.C."/>
            <person name="Woyke T."/>
        </authorList>
    </citation>
    <scope>NUCLEOTIDE SEQUENCE</scope>
    <source>
        <strain evidence="1">GVMAG-M-3300020192-26</strain>
    </source>
</reference>
<accession>A0A6C0CBZ5</accession>
<organism evidence="1">
    <name type="scientific">viral metagenome</name>
    <dbReference type="NCBI Taxonomy" id="1070528"/>
    <lineage>
        <taxon>unclassified sequences</taxon>
        <taxon>metagenomes</taxon>
        <taxon>organismal metagenomes</taxon>
    </lineage>
</organism>
<name>A0A6C0CBZ5_9ZZZZ</name>
<protein>
    <submittedName>
        <fullName evidence="1">Uncharacterized protein</fullName>
    </submittedName>
</protein>
<evidence type="ECO:0000313" key="1">
    <source>
        <dbReference type="EMBL" id="QHT01205.1"/>
    </source>
</evidence>
<dbReference type="EMBL" id="MN739366">
    <property type="protein sequence ID" value="QHT01205.1"/>
    <property type="molecule type" value="Genomic_DNA"/>
</dbReference>
<dbReference type="AlphaFoldDB" id="A0A6C0CBZ5"/>
<proteinExistence type="predicted"/>
<sequence>MAGQYTRLMYDQDAYVEELERSTEPLTYMLDPNFANNCNECFAPYGMLGGQTSIQTTGLQVDVDSLLRGVNKINSKSNKQSMPEPMSEYSVRMRRDCSPALESENTRYTYPAYDIRGLTVRDLRFDYPLFDPQCQIFENFAVDTRLQAKDNHRATWQVPYDQRDLLPTERLGKPEACRAQINCNLASFTS</sequence>